<gene>
    <name evidence="1" type="ORF">FEM03_21935</name>
</gene>
<proteinExistence type="predicted"/>
<keyword evidence="2" id="KW-1185">Reference proteome</keyword>
<sequence length="147" mass="16817">MKNNCNRWVVFGLLAIGMLVGMGAGYFVGKGDRVVEGTVSLVSQREQQIREELELAKLELVNANTWIKAQNQEREKRELQWERMRNSGGISVAKLSAIKLHFNDLQREVAEGRFKGLALTPAYQELRVIFDHPDFDNLVRLNDLTME</sequence>
<accession>A0A5R8K8B3</accession>
<dbReference type="AlphaFoldDB" id="A0A5R8K8B3"/>
<organism evidence="1 2">
    <name type="scientific">Phragmitibacter flavus</name>
    <dbReference type="NCBI Taxonomy" id="2576071"/>
    <lineage>
        <taxon>Bacteria</taxon>
        <taxon>Pseudomonadati</taxon>
        <taxon>Verrucomicrobiota</taxon>
        <taxon>Verrucomicrobiia</taxon>
        <taxon>Verrucomicrobiales</taxon>
        <taxon>Verrucomicrobiaceae</taxon>
        <taxon>Phragmitibacter</taxon>
    </lineage>
</organism>
<protein>
    <submittedName>
        <fullName evidence="1">Uncharacterized protein</fullName>
    </submittedName>
</protein>
<dbReference type="EMBL" id="VAUV01000022">
    <property type="protein sequence ID" value="TLD68582.1"/>
    <property type="molecule type" value="Genomic_DNA"/>
</dbReference>
<name>A0A5R8K8B3_9BACT</name>
<dbReference type="RefSeq" id="WP_138088459.1">
    <property type="nucleotide sequence ID" value="NZ_VAUV01000022.1"/>
</dbReference>
<reference evidence="1 2" key="1">
    <citation type="submission" date="2019-05" db="EMBL/GenBank/DDBJ databases">
        <title>Verrucobacter flavum gen. nov., sp. nov. a new member of the family Verrucomicrobiaceae.</title>
        <authorList>
            <person name="Szuroczki S."/>
            <person name="Abbaszade G."/>
            <person name="Szabo A."/>
            <person name="Felfoldi T."/>
            <person name="Schumann P."/>
            <person name="Boka K."/>
            <person name="Keki Z."/>
            <person name="Toumi M."/>
            <person name="Toth E."/>
        </authorList>
    </citation>
    <scope>NUCLEOTIDE SEQUENCE [LARGE SCALE GENOMIC DNA]</scope>
    <source>
        <strain evidence="1 2">MG-N-17</strain>
    </source>
</reference>
<dbReference type="OrthoDB" id="206258at2"/>
<evidence type="ECO:0000313" key="1">
    <source>
        <dbReference type="EMBL" id="TLD68582.1"/>
    </source>
</evidence>
<dbReference type="Proteomes" id="UP000306196">
    <property type="component" value="Unassembled WGS sequence"/>
</dbReference>
<evidence type="ECO:0000313" key="2">
    <source>
        <dbReference type="Proteomes" id="UP000306196"/>
    </source>
</evidence>
<comment type="caution">
    <text evidence="1">The sequence shown here is derived from an EMBL/GenBank/DDBJ whole genome shotgun (WGS) entry which is preliminary data.</text>
</comment>